<proteinExistence type="predicted"/>
<protein>
    <submittedName>
        <fullName evidence="1 2">Uncharacterized protein</fullName>
    </submittedName>
</protein>
<accession>T1EPU0</accession>
<evidence type="ECO:0000313" key="2">
    <source>
        <dbReference type="EnsemblMetazoa" id="HelroP160118"/>
    </source>
</evidence>
<dbReference type="HOGENOM" id="CLU_2123722_0_0_1"/>
<name>T1EPU0_HELRO</name>
<reference evidence="2" key="3">
    <citation type="submission" date="2015-06" db="UniProtKB">
        <authorList>
            <consortium name="EnsemblMetazoa"/>
        </authorList>
    </citation>
    <scope>IDENTIFICATION</scope>
</reference>
<sequence length="114" mass="12967">MPKSETILIGGDVGRKTDGFEHVHGGFSYGKRNEDGNRILEFVEKENWPKMSNTAGEPAKRLHEWCGKMSQLLSSLTDRVKRLEAKDEKNLLEIERLKTDLESAKKGSKTLYQC</sequence>
<reference evidence="3" key="1">
    <citation type="submission" date="2012-12" db="EMBL/GenBank/DDBJ databases">
        <authorList>
            <person name="Hellsten U."/>
            <person name="Grimwood J."/>
            <person name="Chapman J.A."/>
            <person name="Shapiro H."/>
            <person name="Aerts A."/>
            <person name="Otillar R.P."/>
            <person name="Terry A.Y."/>
            <person name="Boore J.L."/>
            <person name="Simakov O."/>
            <person name="Marletaz F."/>
            <person name="Cho S.-J."/>
            <person name="Edsinger-Gonzales E."/>
            <person name="Havlak P."/>
            <person name="Kuo D.-H."/>
            <person name="Larsson T."/>
            <person name="Lv J."/>
            <person name="Arendt D."/>
            <person name="Savage R."/>
            <person name="Osoegawa K."/>
            <person name="de Jong P."/>
            <person name="Lindberg D.R."/>
            <person name="Seaver E.C."/>
            <person name="Weisblat D.A."/>
            <person name="Putnam N.H."/>
            <person name="Grigoriev I.V."/>
            <person name="Rokhsar D.S."/>
        </authorList>
    </citation>
    <scope>NUCLEOTIDE SEQUENCE</scope>
</reference>
<dbReference type="EMBL" id="KB096324">
    <property type="protein sequence ID" value="ESO06011.1"/>
    <property type="molecule type" value="Genomic_DNA"/>
</dbReference>
<dbReference type="GeneID" id="20198590"/>
<dbReference type="InParanoid" id="T1EPU0"/>
<dbReference type="Proteomes" id="UP000015101">
    <property type="component" value="Unassembled WGS sequence"/>
</dbReference>
<evidence type="ECO:0000313" key="3">
    <source>
        <dbReference type="Proteomes" id="UP000015101"/>
    </source>
</evidence>
<organism evidence="2 3">
    <name type="scientific">Helobdella robusta</name>
    <name type="common">Californian leech</name>
    <dbReference type="NCBI Taxonomy" id="6412"/>
    <lineage>
        <taxon>Eukaryota</taxon>
        <taxon>Metazoa</taxon>
        <taxon>Spiralia</taxon>
        <taxon>Lophotrochozoa</taxon>
        <taxon>Annelida</taxon>
        <taxon>Clitellata</taxon>
        <taxon>Hirudinea</taxon>
        <taxon>Rhynchobdellida</taxon>
        <taxon>Glossiphoniidae</taxon>
        <taxon>Helobdella</taxon>
    </lineage>
</organism>
<evidence type="ECO:0000313" key="1">
    <source>
        <dbReference type="EMBL" id="ESO06011.1"/>
    </source>
</evidence>
<dbReference type="AlphaFoldDB" id="T1EPU0"/>
<keyword evidence="3" id="KW-1185">Reference proteome</keyword>
<dbReference type="CTD" id="20198590"/>
<gene>
    <name evidence="2" type="primary">20198590</name>
    <name evidence="1" type="ORF">HELRODRAFT_160118</name>
</gene>
<dbReference type="RefSeq" id="XP_009015379.1">
    <property type="nucleotide sequence ID" value="XM_009017131.1"/>
</dbReference>
<reference evidence="1 3" key="2">
    <citation type="journal article" date="2013" name="Nature">
        <title>Insights into bilaterian evolution from three spiralian genomes.</title>
        <authorList>
            <person name="Simakov O."/>
            <person name="Marletaz F."/>
            <person name="Cho S.J."/>
            <person name="Edsinger-Gonzales E."/>
            <person name="Havlak P."/>
            <person name="Hellsten U."/>
            <person name="Kuo D.H."/>
            <person name="Larsson T."/>
            <person name="Lv J."/>
            <person name="Arendt D."/>
            <person name="Savage R."/>
            <person name="Osoegawa K."/>
            <person name="de Jong P."/>
            <person name="Grimwood J."/>
            <person name="Chapman J.A."/>
            <person name="Shapiro H."/>
            <person name="Aerts A."/>
            <person name="Otillar R.P."/>
            <person name="Terry A.Y."/>
            <person name="Boore J.L."/>
            <person name="Grigoriev I.V."/>
            <person name="Lindberg D.R."/>
            <person name="Seaver E.C."/>
            <person name="Weisblat D.A."/>
            <person name="Putnam N.H."/>
            <person name="Rokhsar D.S."/>
        </authorList>
    </citation>
    <scope>NUCLEOTIDE SEQUENCE</scope>
</reference>
<dbReference type="OrthoDB" id="6146826at2759"/>
<dbReference type="EnsemblMetazoa" id="HelroT160118">
    <property type="protein sequence ID" value="HelroP160118"/>
    <property type="gene ID" value="HelroG160118"/>
</dbReference>
<dbReference type="EMBL" id="AMQM01000510">
    <property type="status" value="NOT_ANNOTATED_CDS"/>
    <property type="molecule type" value="Genomic_DNA"/>
</dbReference>
<dbReference type="KEGG" id="hro:HELRODRAFT_160118"/>